<dbReference type="AlphaFoldDB" id="A0A171DIK5"/>
<accession>A0A171DIK5</accession>
<gene>
    <name evidence="1" type="ORF">PS9374_04395</name>
</gene>
<name>A0A171DIK5_9ACTN</name>
<organism evidence="1 2">
    <name type="scientific">Planomonospora sphaerica</name>
    <dbReference type="NCBI Taxonomy" id="161355"/>
    <lineage>
        <taxon>Bacteria</taxon>
        <taxon>Bacillati</taxon>
        <taxon>Actinomycetota</taxon>
        <taxon>Actinomycetes</taxon>
        <taxon>Streptosporangiales</taxon>
        <taxon>Streptosporangiaceae</taxon>
        <taxon>Planomonospora</taxon>
    </lineage>
</organism>
<protein>
    <submittedName>
        <fullName evidence="1">Uncharacterized protein</fullName>
    </submittedName>
</protein>
<reference evidence="2" key="2">
    <citation type="submission" date="2016-04" db="EMBL/GenBank/DDBJ databases">
        <title>Planomonospora sphaerica JCM9374 whole genome shotgun sequence.</title>
        <authorList>
            <person name="Suzuki T."/>
            <person name="Dohra H."/>
            <person name="Kodani S."/>
        </authorList>
    </citation>
    <scope>NUCLEOTIDE SEQUENCE [LARGE SCALE GENOMIC DNA]</scope>
    <source>
        <strain evidence="2">JCM 9374</strain>
    </source>
</reference>
<dbReference type="Proteomes" id="UP000077701">
    <property type="component" value="Unassembled WGS sequence"/>
</dbReference>
<comment type="caution">
    <text evidence="1">The sequence shown here is derived from an EMBL/GenBank/DDBJ whole genome shotgun (WGS) entry which is preliminary data.</text>
</comment>
<reference evidence="1 2" key="1">
    <citation type="journal article" date="2016" name="Genome Announc.">
        <title>Draft Genome Sequence of Planomonospora sphaerica JCM9374, a Rare Actinomycete.</title>
        <authorList>
            <person name="Dohra H."/>
            <person name="Suzuki T."/>
            <person name="Inoue Y."/>
            <person name="Kodani S."/>
        </authorList>
    </citation>
    <scope>NUCLEOTIDE SEQUENCE [LARGE SCALE GENOMIC DNA]</scope>
    <source>
        <strain evidence="1 2">JCM 9374</strain>
    </source>
</reference>
<keyword evidence="2" id="KW-1185">Reference proteome</keyword>
<dbReference type="EMBL" id="BDCX01000011">
    <property type="protein sequence ID" value="GAT68730.1"/>
    <property type="molecule type" value="Genomic_DNA"/>
</dbReference>
<evidence type="ECO:0000313" key="1">
    <source>
        <dbReference type="EMBL" id="GAT68730.1"/>
    </source>
</evidence>
<proteinExistence type="predicted"/>
<evidence type="ECO:0000313" key="2">
    <source>
        <dbReference type="Proteomes" id="UP000077701"/>
    </source>
</evidence>
<sequence length="37" mass="4213">MAWTVAMARRGQQRSRTGIFHPFRVAAARSPIARMRA</sequence>